<feature type="region of interest" description="Disordered" evidence="2">
    <location>
        <begin position="462"/>
        <end position="573"/>
    </location>
</feature>
<evidence type="ECO:0000313" key="4">
    <source>
        <dbReference type="EMBL" id="QSS50083.1"/>
    </source>
</evidence>
<dbReference type="OrthoDB" id="4188629at2759"/>
<dbReference type="EMBL" id="CP069102">
    <property type="protein sequence ID" value="QSS50083.1"/>
    <property type="molecule type" value="Genomic_DNA"/>
</dbReference>
<feature type="compositionally biased region" description="Polar residues" evidence="2">
    <location>
        <begin position="684"/>
        <end position="698"/>
    </location>
</feature>
<feature type="compositionally biased region" description="Basic and acidic residues" evidence="2">
    <location>
        <begin position="659"/>
        <end position="669"/>
    </location>
</feature>
<gene>
    <name evidence="3" type="ORF">HCEG_03133</name>
    <name evidence="4" type="ORF">I7I53_10644</name>
</gene>
<evidence type="ECO:0000313" key="3">
    <source>
        <dbReference type="EMBL" id="EGC43918.1"/>
    </source>
</evidence>
<dbReference type="Proteomes" id="UP000663419">
    <property type="component" value="Chromosome 1"/>
</dbReference>
<feature type="compositionally biased region" description="Polar residues" evidence="2">
    <location>
        <begin position="608"/>
        <end position="617"/>
    </location>
</feature>
<proteinExistence type="predicted"/>
<dbReference type="EMBL" id="DS990637">
    <property type="protein sequence ID" value="EGC43918.1"/>
    <property type="molecule type" value="Genomic_DNA"/>
</dbReference>
<keyword evidence="1" id="KW-0175">Coiled coil</keyword>
<dbReference type="OMA" id="WLDSKWK"/>
<feature type="region of interest" description="Disordered" evidence="2">
    <location>
        <begin position="646"/>
        <end position="702"/>
    </location>
</feature>
<organism evidence="5">
    <name type="scientific">Ajellomyces capsulatus (strain H88)</name>
    <name type="common">Darling's disease fungus</name>
    <name type="synonym">Histoplasma capsulatum</name>
    <dbReference type="NCBI Taxonomy" id="544711"/>
    <lineage>
        <taxon>Eukaryota</taxon>
        <taxon>Fungi</taxon>
        <taxon>Dikarya</taxon>
        <taxon>Ascomycota</taxon>
        <taxon>Pezizomycotina</taxon>
        <taxon>Eurotiomycetes</taxon>
        <taxon>Eurotiomycetidae</taxon>
        <taxon>Onygenales</taxon>
        <taxon>Ajellomycetaceae</taxon>
        <taxon>Histoplasma</taxon>
    </lineage>
</organism>
<name>F0UBR9_AJEC8</name>
<feature type="compositionally biased region" description="Low complexity" evidence="2">
    <location>
        <begin position="548"/>
        <end position="557"/>
    </location>
</feature>
<evidence type="ECO:0008006" key="6">
    <source>
        <dbReference type="Google" id="ProtNLM"/>
    </source>
</evidence>
<reference evidence="4" key="3">
    <citation type="submission" date="2021-01" db="EMBL/GenBank/DDBJ databases">
        <title>Chromosome-level genome assembly of a human fungal pathogen reveals clustering of transcriptionally co-regulated genes.</title>
        <authorList>
            <person name="Voorhies M."/>
            <person name="Cohen S."/>
            <person name="Shea T.P."/>
            <person name="Petrus S."/>
            <person name="Munoz J.F."/>
            <person name="Poplawski S."/>
            <person name="Goldman W.E."/>
            <person name="Michael T."/>
            <person name="Cuomo C.A."/>
            <person name="Sil A."/>
            <person name="Beyhan S."/>
        </authorList>
    </citation>
    <scope>NUCLEOTIDE SEQUENCE</scope>
    <source>
        <strain evidence="4">H88</strain>
    </source>
</reference>
<dbReference type="HOGENOM" id="CLU_030033_0_0_1"/>
<dbReference type="VEuPathDB" id="FungiDB:I7I53_10644"/>
<accession>F0UBR9</accession>
<evidence type="ECO:0000256" key="1">
    <source>
        <dbReference type="SAM" id="Coils"/>
    </source>
</evidence>
<dbReference type="STRING" id="544711.F0UBR9"/>
<protein>
    <recommendedName>
        <fullName evidence="6">Ankyrin 2,3/unc44</fullName>
    </recommendedName>
</protein>
<feature type="region of interest" description="Disordered" evidence="2">
    <location>
        <begin position="1"/>
        <end position="27"/>
    </location>
</feature>
<reference evidence="3" key="2">
    <citation type="submission" date="2011-02" db="EMBL/GenBank/DDBJ databases">
        <title>Annotation of Ajellomyces capsulatus strain H88.</title>
        <authorList>
            <consortium name="The Broad Institute Genome Sequencing Platform"/>
            <person name="Champion M."/>
            <person name="Cuomo C."/>
            <person name="Ma L.-J."/>
            <person name="Henn M.R."/>
            <person name="Sil A."/>
            <person name="Goldman B."/>
            <person name="Young S.K."/>
            <person name="Kodira C.D."/>
            <person name="Zeng Q."/>
            <person name="Koehrsen M."/>
            <person name="Alvarado L."/>
            <person name="Berlin A."/>
            <person name="Borenstein D."/>
            <person name="Chen Z."/>
            <person name="Engels R."/>
            <person name="Freedman E."/>
            <person name="Gellesch M."/>
            <person name="Goldberg J."/>
            <person name="Griggs A."/>
            <person name="Gujja S."/>
            <person name="Heiman D."/>
            <person name="Hepburn T."/>
            <person name="Howarth C."/>
            <person name="Jen D."/>
            <person name="Larson L."/>
            <person name="Lewis B."/>
            <person name="Mehta T."/>
            <person name="Park D."/>
            <person name="Pearson M."/>
            <person name="Roberts A."/>
            <person name="Saif S."/>
            <person name="Shea T."/>
            <person name="Shenoy N."/>
            <person name="Sisk P."/>
            <person name="Stolte C."/>
            <person name="Sykes S."/>
            <person name="Walk T."/>
            <person name="White J."/>
            <person name="Yandava C."/>
            <person name="Klein B."/>
            <person name="McEwen J.G."/>
            <person name="Puccia R."/>
            <person name="Goldman G.H."/>
            <person name="Felipe M.S."/>
            <person name="Nino-Vega G."/>
            <person name="San-Blas G."/>
            <person name="Taylor J."/>
            <person name="Mendoza L."/>
            <person name="Galagan J."/>
            <person name="Nusbaum C."/>
            <person name="Birren B."/>
        </authorList>
    </citation>
    <scope>NUCLEOTIDE SEQUENCE</scope>
    <source>
        <strain evidence="3">H88</strain>
    </source>
</reference>
<evidence type="ECO:0000256" key="2">
    <source>
        <dbReference type="SAM" id="MobiDB-lite"/>
    </source>
</evidence>
<evidence type="ECO:0000313" key="5">
    <source>
        <dbReference type="Proteomes" id="UP000008142"/>
    </source>
</evidence>
<reference evidence="5" key="1">
    <citation type="submission" date="2008-07" db="EMBL/GenBank/DDBJ databases">
        <title>Annotation of Ajellomyces capsulatus strain H88.</title>
        <authorList>
            <person name="Champion M."/>
            <person name="Cuomo C."/>
            <person name="Ma L.-J."/>
            <person name="Henn M.R."/>
            <person name="Sil A."/>
            <person name="Goldman B."/>
            <person name="Young S.K."/>
            <person name="Kodira C.D."/>
            <person name="Zeng Q."/>
            <person name="Koehrsen M."/>
            <person name="Alvarado L."/>
            <person name="Berlin A."/>
            <person name="Borenstein D."/>
            <person name="Chen Z."/>
            <person name="Engels R."/>
            <person name="Freedman E."/>
            <person name="Gellesch M."/>
            <person name="Goldberg J."/>
            <person name="Griggs A."/>
            <person name="Gujja S."/>
            <person name="Heiman D."/>
            <person name="Hepburn T."/>
            <person name="Howarth C."/>
            <person name="Jen D."/>
            <person name="Larson L."/>
            <person name="Lewis B."/>
            <person name="Mehta T."/>
            <person name="Park D."/>
            <person name="Pearson M."/>
            <person name="Roberts A."/>
            <person name="Saif S."/>
            <person name="Shea T."/>
            <person name="Shenoy N."/>
            <person name="Sisk P."/>
            <person name="Stolte C."/>
            <person name="Sykes S."/>
            <person name="Walk T."/>
            <person name="White J."/>
            <person name="Yandava C."/>
            <person name="Klein B."/>
            <person name="McEwen J.G."/>
            <person name="Puccia R."/>
            <person name="Goldman G.H."/>
            <person name="Felipe M.S."/>
            <person name="Nino-Vega G."/>
            <person name="San-Blas G."/>
            <person name="Taylor J."/>
            <person name="Mendoza L."/>
            <person name="Galagan J."/>
            <person name="Nusbaum C."/>
            <person name="Birren B."/>
        </authorList>
    </citation>
    <scope>NUCLEOTIDE SEQUENCE [LARGE SCALE GENOMIC DNA]</scope>
    <source>
        <strain evidence="5">H88</strain>
    </source>
</reference>
<feature type="region of interest" description="Disordered" evidence="2">
    <location>
        <begin position="595"/>
        <end position="617"/>
    </location>
</feature>
<dbReference type="Proteomes" id="UP000008142">
    <property type="component" value="Unassembled WGS sequence"/>
</dbReference>
<feature type="compositionally biased region" description="Polar residues" evidence="2">
    <location>
        <begin position="494"/>
        <end position="509"/>
    </location>
</feature>
<sequence>MPSLGPESPKPRTCDVAQPSSRYVSPPRRTVLDFDDAELDEYLQNRRSISVDEFENVPESFIQRLRERAHSEHGAVKSHPVDLDQVSARLLHVATDKEQQDQQLVPQKRLVKYEDSFDGFEWPNESVCGTTPSPDPEAERREALQREADAYQALVQAGGRPSHSFHGTPSEIYKNPGEYRELLSFWVPESSQQEEYLFSNQWSRWRTFRKFQRFMRERNTEDERVISIYSGHDYTELMRWFAFIDHQQQVVGEEGRFPIYARAVKDRLVRHGFTRTFQLDEDPTRQDNLTTWIEYLGYEYWWFDRYALSSRQQEWLDSKWKEVVDSNVLTHFETQESVYEYEHLLQRVNELELSQRAVETAKSAVLAQKAVFDSENPSHSIKENDRRLQEAQSKLDVAEKDHDSMKRRYKLISDFVRDTVKTRRSKKNSQRHAILLRWILDQLLIIEHEMEQVETRMNALNEESINGKPKPNQTDYLNAGKGHGGQKDKHTENHTALNRQAPVATTSQGRKGRKRSHDITNEAQQSKRPRGNGRQGTLSRSKISESVAAAAATEAAAKMSRNPNPPTSRMTRQQRIATTVAAEGRRDVKDIDEVSRQVTSHGKRLSKQQRNGNQTRNTSAYAAHAVTSKAATEQLQIPEAAASKVARPKSKAATVGANKDGDAETDKLPIQRGVSLRNRRKKNLSSNPQLPLATGNSLRRSRRLAEKRGKQLMLLATRSSPNTKVSPGFHRR</sequence>
<dbReference type="AlphaFoldDB" id="F0UBR9"/>
<feature type="coiled-coil region" evidence="1">
    <location>
        <begin position="381"/>
        <end position="408"/>
    </location>
</feature>